<evidence type="ECO:0000256" key="4">
    <source>
        <dbReference type="SAM" id="MobiDB-lite"/>
    </source>
</evidence>
<evidence type="ECO:0000313" key="7">
    <source>
        <dbReference type="Proteomes" id="UP000694383"/>
    </source>
</evidence>
<feature type="domain" description="ALMS motif" evidence="5">
    <location>
        <begin position="279"/>
        <end position="408"/>
    </location>
</feature>
<dbReference type="GO" id="GO:0005813">
    <property type="term" value="C:centrosome"/>
    <property type="evidence" value="ECO:0007669"/>
    <property type="project" value="UniProtKB-SubCell"/>
</dbReference>
<reference evidence="6" key="1">
    <citation type="submission" date="2025-08" db="UniProtKB">
        <authorList>
            <consortium name="Ensembl"/>
        </authorList>
    </citation>
    <scope>IDENTIFICATION</scope>
</reference>
<dbReference type="Pfam" id="PF15309">
    <property type="entry name" value="ALMS_motif"/>
    <property type="match status" value="1"/>
</dbReference>
<dbReference type="GeneTree" id="ENSGT00940000153123"/>
<dbReference type="InterPro" id="IPR029299">
    <property type="entry name" value="ALMS_motif"/>
</dbReference>
<feature type="compositionally biased region" description="Basic and acidic residues" evidence="4">
    <location>
        <begin position="229"/>
        <end position="243"/>
    </location>
</feature>
<dbReference type="PANTHER" id="PTHR21553">
    <property type="entry name" value="ALMS1-RELATED"/>
    <property type="match status" value="1"/>
</dbReference>
<protein>
    <recommendedName>
        <fullName evidence="5">ALMS motif domain-containing protein</fullName>
    </recommendedName>
</protein>
<feature type="compositionally biased region" description="Low complexity" evidence="4">
    <location>
        <begin position="172"/>
        <end position="183"/>
    </location>
</feature>
<sequence>MCVCRLDPAIFMSNEFRLAHSPNDDLAGKVQEKREVQFVQHKLSYRERSVSLMTLFSSKTTYKSCIHHEVPLRSVSSMMFWDKSLCISLTELEGRRGVQPPLQRSALSIRFGVSACLRSTALKKPNNASRSWSSEKRCSLGHYRGSLSALCDHKEERAFTYGVKIKADDSDTQSLSSSSGLLSFQGPNTSRTKARREKRNADEPVSTPLHNFRPKLHSFNAGPGAAEESQTRSKDARSIKTDGEQGDGSSTKPQTASSLDVACHYFTQLKNDSVEAIPETLSLKEALELFRPDFISRSQGRVRELMQRAQRRKALQKSNPDLLQGFREDRGTQQRNCTTPDPLSDNLFKPKERSISGREMQLRSKRIYNKLPEVAKKKEEEKKRAESQTNRLRAEVFKKKLLDQILQR</sequence>
<feature type="region of interest" description="Disordered" evidence="4">
    <location>
        <begin position="170"/>
        <end position="256"/>
    </location>
</feature>
<dbReference type="AlphaFoldDB" id="A0A8C7YW25"/>
<reference evidence="6" key="2">
    <citation type="submission" date="2025-09" db="UniProtKB">
        <authorList>
            <consortium name="Ensembl"/>
        </authorList>
    </citation>
    <scope>IDENTIFICATION</scope>
</reference>
<dbReference type="GO" id="GO:0008017">
    <property type="term" value="F:microtubule binding"/>
    <property type="evidence" value="ECO:0007669"/>
    <property type="project" value="TreeGrafter"/>
</dbReference>
<keyword evidence="7" id="KW-1185">Reference proteome</keyword>
<dbReference type="Proteomes" id="UP000694383">
    <property type="component" value="Unplaced"/>
</dbReference>
<proteinExistence type="predicted"/>
<dbReference type="PANTHER" id="PTHR21553:SF24">
    <property type="entry name" value="(E2-INDEPENDENT) E3 UBIQUITIN-CONJUGATING ENZYME FATS"/>
    <property type="match status" value="1"/>
</dbReference>
<organism evidence="6 7">
    <name type="scientific">Oryzias sinensis</name>
    <name type="common">Chinese medaka</name>
    <dbReference type="NCBI Taxonomy" id="183150"/>
    <lineage>
        <taxon>Eukaryota</taxon>
        <taxon>Metazoa</taxon>
        <taxon>Chordata</taxon>
        <taxon>Craniata</taxon>
        <taxon>Vertebrata</taxon>
        <taxon>Euteleostomi</taxon>
        <taxon>Actinopterygii</taxon>
        <taxon>Neopterygii</taxon>
        <taxon>Teleostei</taxon>
        <taxon>Neoteleostei</taxon>
        <taxon>Acanthomorphata</taxon>
        <taxon>Ovalentaria</taxon>
        <taxon>Atherinomorphae</taxon>
        <taxon>Beloniformes</taxon>
        <taxon>Adrianichthyidae</taxon>
        <taxon>Oryziinae</taxon>
        <taxon>Oryzias</taxon>
    </lineage>
</organism>
<accession>A0A8C7YW25</accession>
<evidence type="ECO:0000259" key="5">
    <source>
        <dbReference type="Pfam" id="PF15309"/>
    </source>
</evidence>
<keyword evidence="3" id="KW-0206">Cytoskeleton</keyword>
<keyword evidence="2" id="KW-0963">Cytoplasm</keyword>
<feature type="compositionally biased region" description="Polar residues" evidence="4">
    <location>
        <begin position="247"/>
        <end position="256"/>
    </location>
</feature>
<evidence type="ECO:0000256" key="3">
    <source>
        <dbReference type="ARBA" id="ARBA00023212"/>
    </source>
</evidence>
<evidence type="ECO:0000256" key="1">
    <source>
        <dbReference type="ARBA" id="ARBA00004300"/>
    </source>
</evidence>
<name>A0A8C7YW25_9TELE</name>
<evidence type="ECO:0000313" key="6">
    <source>
        <dbReference type="Ensembl" id="ENSOSIP00000034425.1"/>
    </source>
</evidence>
<dbReference type="GO" id="GO:0046599">
    <property type="term" value="P:regulation of centriole replication"/>
    <property type="evidence" value="ECO:0007669"/>
    <property type="project" value="TreeGrafter"/>
</dbReference>
<evidence type="ECO:0000256" key="2">
    <source>
        <dbReference type="ARBA" id="ARBA00022490"/>
    </source>
</evidence>
<dbReference type="GO" id="GO:0005814">
    <property type="term" value="C:centriole"/>
    <property type="evidence" value="ECO:0007669"/>
    <property type="project" value="TreeGrafter"/>
</dbReference>
<comment type="subcellular location">
    <subcellularLocation>
        <location evidence="1">Cytoplasm</location>
        <location evidence="1">Cytoskeleton</location>
        <location evidence="1">Microtubule organizing center</location>
        <location evidence="1">Centrosome</location>
    </subcellularLocation>
</comment>
<dbReference type="Ensembl" id="ENSOSIT00000036276.1">
    <property type="protein sequence ID" value="ENSOSIP00000034425.1"/>
    <property type="gene ID" value="ENSOSIG00000017294.1"/>
</dbReference>
<dbReference type="GO" id="GO:0005829">
    <property type="term" value="C:cytosol"/>
    <property type="evidence" value="ECO:0007669"/>
    <property type="project" value="TreeGrafter"/>
</dbReference>